<name>A0A195CRX5_9HYME</name>
<feature type="compositionally biased region" description="Acidic residues" evidence="1">
    <location>
        <begin position="28"/>
        <end position="52"/>
    </location>
</feature>
<gene>
    <name evidence="2" type="ORF">ALC62_05620</name>
</gene>
<keyword evidence="3" id="KW-1185">Reference proteome</keyword>
<dbReference type="EMBL" id="KQ977329">
    <property type="protein sequence ID" value="KYN03493.1"/>
    <property type="molecule type" value="Genomic_DNA"/>
</dbReference>
<feature type="non-terminal residue" evidence="2">
    <location>
        <position position="1"/>
    </location>
</feature>
<sequence>RRSFHGQCHGKSANISRKDSMKKIKDYSDEDDYEVDDPDYPEVEGASEEEWTPEAGTEAGTKIRPQRGAGKKRQHSEEEDEEEEEEFEEDEEEEEEESDSDTGKKSKRKRRSKKDDDEKEDEEDDDSDNSFNESGETQKEYTSGSFVLLKADIESNKNKENNLSSKGKSNVESSTYPTLWRIDGKALLQKFLPFEEDGKVLYKSTTTYSGWQQSNKEQYIAVQVSFKVQSRQETIVELHFDPSEPQEVVKYVIVLCPLCMIYNVAVYTYNVINKFLFINFRDDKED</sequence>
<feature type="region of interest" description="Disordered" evidence="1">
    <location>
        <begin position="1"/>
        <end position="143"/>
    </location>
</feature>
<dbReference type="Proteomes" id="UP000078542">
    <property type="component" value="Unassembled WGS sequence"/>
</dbReference>
<dbReference type="AlphaFoldDB" id="A0A195CRX5"/>
<feature type="compositionally biased region" description="Basic and acidic residues" evidence="1">
    <location>
        <begin position="16"/>
        <end position="27"/>
    </location>
</feature>
<organism evidence="2 3">
    <name type="scientific">Cyphomyrmex costatus</name>
    <dbReference type="NCBI Taxonomy" id="456900"/>
    <lineage>
        <taxon>Eukaryota</taxon>
        <taxon>Metazoa</taxon>
        <taxon>Ecdysozoa</taxon>
        <taxon>Arthropoda</taxon>
        <taxon>Hexapoda</taxon>
        <taxon>Insecta</taxon>
        <taxon>Pterygota</taxon>
        <taxon>Neoptera</taxon>
        <taxon>Endopterygota</taxon>
        <taxon>Hymenoptera</taxon>
        <taxon>Apocrita</taxon>
        <taxon>Aculeata</taxon>
        <taxon>Formicoidea</taxon>
        <taxon>Formicidae</taxon>
        <taxon>Myrmicinae</taxon>
        <taxon>Cyphomyrmex</taxon>
    </lineage>
</organism>
<reference evidence="2 3" key="1">
    <citation type="submission" date="2016-03" db="EMBL/GenBank/DDBJ databases">
        <title>Cyphomyrmex costatus WGS genome.</title>
        <authorList>
            <person name="Nygaard S."/>
            <person name="Hu H."/>
            <person name="Boomsma J."/>
            <person name="Zhang G."/>
        </authorList>
    </citation>
    <scope>NUCLEOTIDE SEQUENCE [LARGE SCALE GENOMIC DNA]</scope>
    <source>
        <strain evidence="2">MS0001</strain>
        <tissue evidence="2">Whole body</tissue>
    </source>
</reference>
<dbReference type="PANTHER" id="PTHR14689">
    <property type="entry name" value="PHORBOL-ESTER_DAG-TYPE DOMAIN-CONTAINING PROTEIN"/>
    <property type="match status" value="1"/>
</dbReference>
<proteinExistence type="predicted"/>
<accession>A0A195CRX5</accession>
<feature type="compositionally biased region" description="Acidic residues" evidence="1">
    <location>
        <begin position="77"/>
        <end position="100"/>
    </location>
</feature>
<evidence type="ECO:0000313" key="3">
    <source>
        <dbReference type="Proteomes" id="UP000078542"/>
    </source>
</evidence>
<protein>
    <submittedName>
        <fullName evidence="2">Uncharacterized protein</fullName>
    </submittedName>
</protein>
<evidence type="ECO:0000256" key="1">
    <source>
        <dbReference type="SAM" id="MobiDB-lite"/>
    </source>
</evidence>
<evidence type="ECO:0000313" key="2">
    <source>
        <dbReference type="EMBL" id="KYN03493.1"/>
    </source>
</evidence>
<dbReference type="PANTHER" id="PTHR14689:SF0">
    <property type="entry name" value="COILED-COIL DOMAIN-CONTAINING PROTEIN 82"/>
    <property type="match status" value="1"/>
</dbReference>
<dbReference type="GO" id="GO:0005634">
    <property type="term" value="C:nucleus"/>
    <property type="evidence" value="ECO:0007669"/>
    <property type="project" value="TreeGrafter"/>
</dbReference>
<feature type="compositionally biased region" description="Acidic residues" evidence="1">
    <location>
        <begin position="117"/>
        <end position="128"/>
    </location>
</feature>